<dbReference type="EMBL" id="LAZR01000637">
    <property type="protein sequence ID" value="KKN62050.1"/>
    <property type="molecule type" value="Genomic_DNA"/>
</dbReference>
<dbReference type="CDD" id="cd16329">
    <property type="entry name" value="LolA_like"/>
    <property type="match status" value="1"/>
</dbReference>
<evidence type="ECO:0000313" key="2">
    <source>
        <dbReference type="EMBL" id="KKN62050.1"/>
    </source>
</evidence>
<dbReference type="AlphaFoldDB" id="A0A0F9RZZ5"/>
<proteinExistence type="predicted"/>
<comment type="caution">
    <text evidence="2">The sequence shown here is derived from an EMBL/GenBank/DDBJ whole genome shotgun (WGS) entry which is preliminary data.</text>
</comment>
<name>A0A0F9RZZ5_9ZZZZ</name>
<feature type="domain" description="Uncharacterized protein TP-0789" evidence="1">
    <location>
        <begin position="1"/>
        <end position="138"/>
    </location>
</feature>
<protein>
    <recommendedName>
        <fullName evidence="1">Uncharacterized protein TP-0789 domain-containing protein</fullName>
    </recommendedName>
</protein>
<accession>A0A0F9RZZ5</accession>
<organism evidence="2">
    <name type="scientific">marine sediment metagenome</name>
    <dbReference type="NCBI Taxonomy" id="412755"/>
    <lineage>
        <taxon>unclassified sequences</taxon>
        <taxon>metagenomes</taxon>
        <taxon>ecological metagenomes</taxon>
    </lineage>
</organism>
<sequence length="138" mass="16118">MRQSVMGSDLSYEDMMEDQDLQKIYDAQVAAEEVILERPCWVLELTSKGGNIAYHSRKIWVDKERFVSLREDRFARSGKLLKTFEAKEVSRIQNRWVPTRMVFKDVLKSGKGTEFILESIEFNADIPEHVFTKASLRK</sequence>
<reference evidence="2" key="1">
    <citation type="journal article" date="2015" name="Nature">
        <title>Complex archaea that bridge the gap between prokaryotes and eukaryotes.</title>
        <authorList>
            <person name="Spang A."/>
            <person name="Saw J.H."/>
            <person name="Jorgensen S.L."/>
            <person name="Zaremba-Niedzwiedzka K."/>
            <person name="Martijn J."/>
            <person name="Lind A.E."/>
            <person name="van Eijk R."/>
            <person name="Schleper C."/>
            <person name="Guy L."/>
            <person name="Ettema T.J."/>
        </authorList>
    </citation>
    <scope>NUCLEOTIDE SEQUENCE</scope>
</reference>
<evidence type="ECO:0000259" key="1">
    <source>
        <dbReference type="Pfam" id="PF17131"/>
    </source>
</evidence>
<dbReference type="Gene3D" id="2.50.20.10">
    <property type="entry name" value="Lipoprotein localisation LolA/LolB/LppX"/>
    <property type="match status" value="1"/>
</dbReference>
<gene>
    <name evidence="2" type="ORF">LCGC14_0516020</name>
</gene>
<dbReference type="Pfam" id="PF17131">
    <property type="entry name" value="LolA_like"/>
    <property type="match status" value="1"/>
</dbReference>
<dbReference type="InterPro" id="IPR033399">
    <property type="entry name" value="TP_0789-like"/>
</dbReference>